<dbReference type="Proteomes" id="UP000006048">
    <property type="component" value="Chromosome"/>
</dbReference>
<name>I4B0X5_TURPD</name>
<evidence type="ECO:0000313" key="2">
    <source>
        <dbReference type="Proteomes" id="UP000006048"/>
    </source>
</evidence>
<dbReference type="STRING" id="869212.Turpa_0272"/>
<dbReference type="OrthoDB" id="1263265at2"/>
<keyword evidence="2" id="KW-1185">Reference proteome</keyword>
<dbReference type="KEGG" id="tpx:Turpa_0272"/>
<dbReference type="Gene3D" id="6.10.280.50">
    <property type="match status" value="1"/>
</dbReference>
<protein>
    <recommendedName>
        <fullName evidence="3">GTP-binding protein</fullName>
    </recommendedName>
</protein>
<dbReference type="InterPro" id="IPR038444">
    <property type="entry name" value="DUF465_sf"/>
</dbReference>
<reference evidence="1 2" key="1">
    <citation type="submission" date="2012-06" db="EMBL/GenBank/DDBJ databases">
        <title>The complete chromosome of genome of Turneriella parva DSM 21527.</title>
        <authorList>
            <consortium name="US DOE Joint Genome Institute (JGI-PGF)"/>
            <person name="Lucas S."/>
            <person name="Han J."/>
            <person name="Lapidus A."/>
            <person name="Bruce D."/>
            <person name="Goodwin L."/>
            <person name="Pitluck S."/>
            <person name="Peters L."/>
            <person name="Kyrpides N."/>
            <person name="Mavromatis K."/>
            <person name="Ivanova N."/>
            <person name="Mikhailova N."/>
            <person name="Chertkov O."/>
            <person name="Detter J.C."/>
            <person name="Tapia R."/>
            <person name="Han C."/>
            <person name="Land M."/>
            <person name="Hauser L."/>
            <person name="Markowitz V."/>
            <person name="Cheng J.-F."/>
            <person name="Hugenholtz P."/>
            <person name="Woyke T."/>
            <person name="Wu D."/>
            <person name="Gronow S."/>
            <person name="Wellnitz S."/>
            <person name="Brambilla E."/>
            <person name="Klenk H.-P."/>
            <person name="Eisen J.A."/>
        </authorList>
    </citation>
    <scope>NUCLEOTIDE SEQUENCE [LARGE SCALE GENOMIC DNA]</scope>
    <source>
        <strain evidence="2">ATCC BAA-1111 / DSM 21527 / NCTC 11395 / H</strain>
    </source>
</reference>
<evidence type="ECO:0008006" key="3">
    <source>
        <dbReference type="Google" id="ProtNLM"/>
    </source>
</evidence>
<dbReference type="Pfam" id="PF04325">
    <property type="entry name" value="DUF465"/>
    <property type="match status" value="1"/>
</dbReference>
<dbReference type="EMBL" id="CP002959">
    <property type="protein sequence ID" value="AFM10932.1"/>
    <property type="molecule type" value="Genomic_DNA"/>
</dbReference>
<gene>
    <name evidence="1" type="ordered locus">Turpa_0272</name>
</gene>
<dbReference type="InterPro" id="IPR007420">
    <property type="entry name" value="DUF465"/>
</dbReference>
<organism evidence="1 2">
    <name type="scientific">Turneriella parva (strain ATCC BAA-1111 / DSM 21527 / NCTC 11395 / H)</name>
    <name type="common">Leptospira parva</name>
    <dbReference type="NCBI Taxonomy" id="869212"/>
    <lineage>
        <taxon>Bacteria</taxon>
        <taxon>Pseudomonadati</taxon>
        <taxon>Spirochaetota</taxon>
        <taxon>Spirochaetia</taxon>
        <taxon>Leptospirales</taxon>
        <taxon>Leptospiraceae</taxon>
        <taxon>Turneriella</taxon>
    </lineage>
</organism>
<sequence length="80" mass="9455">MAEAHHDIHHEFPEHRDLIIRLKTSDAHFHKLSEEYAELTHKIETLERNGSPESDAFMEEQKKKRLGLKDQLFHILSANK</sequence>
<evidence type="ECO:0000313" key="1">
    <source>
        <dbReference type="EMBL" id="AFM10932.1"/>
    </source>
</evidence>
<dbReference type="AlphaFoldDB" id="I4B0X5"/>
<dbReference type="HOGENOM" id="CLU_165482_2_0_12"/>
<accession>I4B0X5</accession>
<proteinExistence type="predicted"/>
<dbReference type="RefSeq" id="WP_014801453.1">
    <property type="nucleotide sequence ID" value="NC_018020.1"/>
</dbReference>